<accession>A0A2J7Z6E9</accession>
<name>A0A2J7Z6E9_STRMQ</name>
<dbReference type="CDD" id="cd07821">
    <property type="entry name" value="PYR_PYL_RCAR_like"/>
    <property type="match status" value="1"/>
</dbReference>
<dbReference type="Proteomes" id="UP000236520">
    <property type="component" value="Unassembled WGS sequence"/>
</dbReference>
<evidence type="ECO:0008006" key="3">
    <source>
        <dbReference type="Google" id="ProtNLM"/>
    </source>
</evidence>
<sequence length="145" mass="16374">MAYTYTVTAHSHADPDAVFSILLRPGSWPLWSRIDAAEVEVGDPGDPQRAGDIRIFRTGRAVSHERIVELITDKRFAYENVNGPFRFYQGTVELTRSHGGGTDIVWSARFAPKLPLSGPFWRWYLTRFMQGMADGLARHAEGSRH</sequence>
<protein>
    <recommendedName>
        <fullName evidence="3">SRPBCC family protein</fullName>
    </recommendedName>
</protein>
<dbReference type="InterPro" id="IPR019587">
    <property type="entry name" value="Polyketide_cyclase/dehydratase"/>
</dbReference>
<reference evidence="1 2" key="1">
    <citation type="submission" date="2015-09" db="EMBL/GenBank/DDBJ databases">
        <title>Genome sequence, genome mining and natural product profiling of a biocontrol bacterium Streptomyces malaysiensis F913.</title>
        <authorList>
            <person name="Xu Y."/>
            <person name="Wei J."/>
            <person name="Xie J."/>
            <person name="Li T."/>
            <person name="Zhou Z."/>
        </authorList>
    </citation>
    <scope>NUCLEOTIDE SEQUENCE [LARGE SCALE GENOMIC DNA]</scope>
    <source>
        <strain evidence="1 2">F913</strain>
    </source>
</reference>
<comment type="caution">
    <text evidence="1">The sequence shown here is derived from an EMBL/GenBank/DDBJ whole genome shotgun (WGS) entry which is preliminary data.</text>
</comment>
<dbReference type="SUPFAM" id="SSF55961">
    <property type="entry name" value="Bet v1-like"/>
    <property type="match status" value="1"/>
</dbReference>
<keyword evidence="2" id="KW-1185">Reference proteome</keyword>
<dbReference type="Gene3D" id="3.30.530.20">
    <property type="match status" value="1"/>
</dbReference>
<organism evidence="1 2">
    <name type="scientific">Streptomyces malaysiensis</name>
    <dbReference type="NCBI Taxonomy" id="92644"/>
    <lineage>
        <taxon>Bacteria</taxon>
        <taxon>Bacillati</taxon>
        <taxon>Actinomycetota</taxon>
        <taxon>Actinomycetes</taxon>
        <taxon>Kitasatosporales</taxon>
        <taxon>Streptomycetaceae</taxon>
        <taxon>Streptomyces</taxon>
        <taxon>Streptomyces violaceusniger group</taxon>
    </lineage>
</organism>
<proteinExistence type="predicted"/>
<evidence type="ECO:0000313" key="1">
    <source>
        <dbReference type="EMBL" id="PNG95847.1"/>
    </source>
</evidence>
<dbReference type="AlphaFoldDB" id="A0A2J7Z6E9"/>
<dbReference type="EMBL" id="LJIW01000001">
    <property type="protein sequence ID" value="PNG95847.1"/>
    <property type="molecule type" value="Genomic_DNA"/>
</dbReference>
<dbReference type="InterPro" id="IPR023393">
    <property type="entry name" value="START-like_dom_sf"/>
</dbReference>
<dbReference type="Pfam" id="PF10604">
    <property type="entry name" value="Polyketide_cyc2"/>
    <property type="match status" value="1"/>
</dbReference>
<gene>
    <name evidence="1" type="ORF">SMF913_11872</name>
</gene>
<dbReference type="RefSeq" id="WP_102933944.1">
    <property type="nucleotide sequence ID" value="NZ_LJIW01000001.1"/>
</dbReference>
<evidence type="ECO:0000313" key="2">
    <source>
        <dbReference type="Proteomes" id="UP000236520"/>
    </source>
</evidence>